<accession>A0ABY7DYC8</accession>
<protein>
    <submittedName>
        <fullName evidence="1">Uncharacterized protein</fullName>
    </submittedName>
</protein>
<proteinExistence type="predicted"/>
<name>A0ABY7DYC8_MYAAR</name>
<keyword evidence="2" id="KW-1185">Reference proteome</keyword>
<feature type="non-terminal residue" evidence="1">
    <location>
        <position position="1"/>
    </location>
</feature>
<dbReference type="EMBL" id="CP111015">
    <property type="protein sequence ID" value="WAR02019.1"/>
    <property type="molecule type" value="Genomic_DNA"/>
</dbReference>
<dbReference type="Proteomes" id="UP001164746">
    <property type="component" value="Chromosome 4"/>
</dbReference>
<evidence type="ECO:0000313" key="2">
    <source>
        <dbReference type="Proteomes" id="UP001164746"/>
    </source>
</evidence>
<reference evidence="1" key="1">
    <citation type="submission" date="2022-11" db="EMBL/GenBank/DDBJ databases">
        <title>Centuries of genome instability and evolution in soft-shell clam transmissible cancer (bioRxiv).</title>
        <authorList>
            <person name="Hart S.F.M."/>
            <person name="Yonemitsu M.A."/>
            <person name="Giersch R.M."/>
            <person name="Beal B.F."/>
            <person name="Arriagada G."/>
            <person name="Davis B.W."/>
            <person name="Ostrander E.A."/>
            <person name="Goff S.P."/>
            <person name="Metzger M.J."/>
        </authorList>
    </citation>
    <scope>NUCLEOTIDE SEQUENCE</scope>
    <source>
        <strain evidence="1">MELC-2E11</strain>
        <tissue evidence="1">Siphon/mantle</tissue>
    </source>
</reference>
<evidence type="ECO:0000313" key="1">
    <source>
        <dbReference type="EMBL" id="WAR02019.1"/>
    </source>
</evidence>
<sequence length="157" mass="17547">KNTGQLHSVSTPEGESNVRQNSLDLQDTVLLVKLSTWELVSQDAVYHLKCYRSLFHKARDENASDVKYMSDKLIQVHSTALAELLSYIEDTRGDFDLVRGYTQGCDVFNAYRKGIGAVLKHAVVSLDYNAVILAKAANIVREDIFDKKSECFVGSIC</sequence>
<organism evidence="1 2">
    <name type="scientific">Mya arenaria</name>
    <name type="common">Soft-shell clam</name>
    <dbReference type="NCBI Taxonomy" id="6604"/>
    <lineage>
        <taxon>Eukaryota</taxon>
        <taxon>Metazoa</taxon>
        <taxon>Spiralia</taxon>
        <taxon>Lophotrochozoa</taxon>
        <taxon>Mollusca</taxon>
        <taxon>Bivalvia</taxon>
        <taxon>Autobranchia</taxon>
        <taxon>Heteroconchia</taxon>
        <taxon>Euheterodonta</taxon>
        <taxon>Imparidentia</taxon>
        <taxon>Neoheterodontei</taxon>
        <taxon>Myida</taxon>
        <taxon>Myoidea</taxon>
        <taxon>Myidae</taxon>
        <taxon>Mya</taxon>
    </lineage>
</organism>
<gene>
    <name evidence="1" type="ORF">MAR_008577</name>
</gene>